<dbReference type="EMBL" id="RHHR01000010">
    <property type="protein sequence ID" value="RNB75534.1"/>
    <property type="molecule type" value="Genomic_DNA"/>
</dbReference>
<evidence type="ECO:0000256" key="2">
    <source>
        <dbReference type="ARBA" id="ARBA00022475"/>
    </source>
</evidence>
<evidence type="ECO:0000313" key="9">
    <source>
        <dbReference type="Proteomes" id="UP000282028"/>
    </source>
</evidence>
<feature type="transmembrane region" description="Helical" evidence="7">
    <location>
        <begin position="174"/>
        <end position="191"/>
    </location>
</feature>
<evidence type="ECO:0000256" key="7">
    <source>
        <dbReference type="SAM" id="Phobius"/>
    </source>
</evidence>
<dbReference type="InterPro" id="IPR013437">
    <property type="entry name" value="FtsW"/>
</dbReference>
<proteinExistence type="predicted"/>
<feature type="transmembrane region" description="Helical" evidence="7">
    <location>
        <begin position="348"/>
        <end position="369"/>
    </location>
</feature>
<gene>
    <name evidence="8" type="primary">ftsW</name>
    <name evidence="8" type="ORF">EDM52_08120</name>
</gene>
<keyword evidence="4" id="KW-0133">Cell shape</keyword>
<evidence type="ECO:0000256" key="3">
    <source>
        <dbReference type="ARBA" id="ARBA00022692"/>
    </source>
</evidence>
<organism evidence="8 9">
    <name type="scientific">Brevibacillus invocatus</name>
    <dbReference type="NCBI Taxonomy" id="173959"/>
    <lineage>
        <taxon>Bacteria</taxon>
        <taxon>Bacillati</taxon>
        <taxon>Bacillota</taxon>
        <taxon>Bacilli</taxon>
        <taxon>Bacillales</taxon>
        <taxon>Paenibacillaceae</taxon>
        <taxon>Brevibacillus</taxon>
    </lineage>
</organism>
<comment type="caution">
    <text evidence="8">The sequence shown here is derived from an EMBL/GenBank/DDBJ whole genome shotgun (WGS) entry which is preliminary data.</text>
</comment>
<evidence type="ECO:0000256" key="6">
    <source>
        <dbReference type="ARBA" id="ARBA00023136"/>
    </source>
</evidence>
<evidence type="ECO:0000256" key="4">
    <source>
        <dbReference type="ARBA" id="ARBA00022960"/>
    </source>
</evidence>
<dbReference type="AlphaFoldDB" id="A0A3M8CIJ2"/>
<keyword evidence="3 7" id="KW-0812">Transmembrane</keyword>
<comment type="subcellular location">
    <subcellularLocation>
        <location evidence="1">Cell membrane</location>
        <topology evidence="1">Multi-pass membrane protein</topology>
    </subcellularLocation>
</comment>
<evidence type="ECO:0000256" key="5">
    <source>
        <dbReference type="ARBA" id="ARBA00022989"/>
    </source>
</evidence>
<feature type="transmembrane region" description="Helical" evidence="7">
    <location>
        <begin position="273"/>
        <end position="299"/>
    </location>
</feature>
<evidence type="ECO:0000313" key="8">
    <source>
        <dbReference type="EMBL" id="RNB75534.1"/>
    </source>
</evidence>
<reference evidence="8 9" key="1">
    <citation type="submission" date="2018-10" db="EMBL/GenBank/DDBJ databases">
        <title>Phylogenomics of Brevibacillus.</title>
        <authorList>
            <person name="Dunlap C."/>
        </authorList>
    </citation>
    <scope>NUCLEOTIDE SEQUENCE [LARGE SCALE GENOMIC DNA]</scope>
    <source>
        <strain evidence="8 9">JCM 12215</strain>
    </source>
</reference>
<keyword evidence="9" id="KW-1185">Reference proteome</keyword>
<dbReference type="PANTHER" id="PTHR30474:SF13">
    <property type="entry name" value="STAGE V SPORULATION PROTEIN E"/>
    <property type="match status" value="1"/>
</dbReference>
<feature type="transmembrane region" description="Helical" evidence="7">
    <location>
        <begin position="196"/>
        <end position="214"/>
    </location>
</feature>
<keyword evidence="6 7" id="KW-0472">Membrane</keyword>
<dbReference type="PANTHER" id="PTHR30474">
    <property type="entry name" value="CELL CYCLE PROTEIN"/>
    <property type="match status" value="1"/>
</dbReference>
<dbReference type="GO" id="GO:0008360">
    <property type="term" value="P:regulation of cell shape"/>
    <property type="evidence" value="ECO:0007669"/>
    <property type="project" value="UniProtKB-KW"/>
</dbReference>
<keyword evidence="2" id="KW-1003">Cell membrane</keyword>
<name>A0A3M8CIJ2_9BACL</name>
<feature type="transmembrane region" description="Helical" evidence="7">
    <location>
        <begin position="122"/>
        <end position="139"/>
    </location>
</feature>
<evidence type="ECO:0000256" key="1">
    <source>
        <dbReference type="ARBA" id="ARBA00004651"/>
    </source>
</evidence>
<dbReference type="GO" id="GO:0015648">
    <property type="term" value="F:lipid-linked peptidoglycan transporter activity"/>
    <property type="evidence" value="ECO:0007669"/>
    <property type="project" value="TreeGrafter"/>
</dbReference>
<accession>A0A3M8CIJ2</accession>
<dbReference type="NCBIfam" id="TIGR02614">
    <property type="entry name" value="ftsW"/>
    <property type="match status" value="1"/>
</dbReference>
<feature type="transmembrane region" description="Helical" evidence="7">
    <location>
        <begin position="83"/>
        <end position="102"/>
    </location>
</feature>
<dbReference type="GO" id="GO:0032153">
    <property type="term" value="C:cell division site"/>
    <property type="evidence" value="ECO:0007669"/>
    <property type="project" value="TreeGrafter"/>
</dbReference>
<dbReference type="OrthoDB" id="9812661at2"/>
<feature type="transmembrane region" description="Helical" evidence="7">
    <location>
        <begin position="58"/>
        <end position="76"/>
    </location>
</feature>
<feature type="transmembrane region" description="Helical" evidence="7">
    <location>
        <begin position="311"/>
        <end position="336"/>
    </location>
</feature>
<dbReference type="GO" id="GO:0009252">
    <property type="term" value="P:peptidoglycan biosynthetic process"/>
    <property type="evidence" value="ECO:0007669"/>
    <property type="project" value="InterPro"/>
</dbReference>
<dbReference type="Proteomes" id="UP000282028">
    <property type="component" value="Unassembled WGS sequence"/>
</dbReference>
<dbReference type="RefSeq" id="WP_122908494.1">
    <property type="nucleotide sequence ID" value="NZ_CBCSBE010000001.1"/>
</dbReference>
<dbReference type="GO" id="GO:0005886">
    <property type="term" value="C:plasma membrane"/>
    <property type="evidence" value="ECO:0007669"/>
    <property type="project" value="UniProtKB-SubCell"/>
</dbReference>
<dbReference type="GO" id="GO:0051301">
    <property type="term" value="P:cell division"/>
    <property type="evidence" value="ECO:0007669"/>
    <property type="project" value="InterPro"/>
</dbReference>
<keyword evidence="5 7" id="KW-1133">Transmembrane helix</keyword>
<dbReference type="PROSITE" id="PS00428">
    <property type="entry name" value="FTSW_RODA_SPOVE"/>
    <property type="match status" value="1"/>
</dbReference>
<dbReference type="InterPro" id="IPR001182">
    <property type="entry name" value="FtsW/RodA"/>
</dbReference>
<dbReference type="InterPro" id="IPR018365">
    <property type="entry name" value="Cell_cycle_FtsW-rel_CS"/>
</dbReference>
<feature type="transmembrane region" description="Helical" evidence="7">
    <location>
        <begin position="151"/>
        <end position="168"/>
    </location>
</feature>
<sequence>MKTRGVPDFLLLFLTALLVGFGLLMVLSASSIFALTSFTAHGCSYCNGDELYFVKRQVTFLLLGILGMLIAMNIPFSFYKRNFLGIAFISFIGLFLVLIPGIGTEVNGARSWFRLGIGNLQPAEFAKLGLILYLAAIISKKGDGIRKMKSGLMPPLLITGLFFMLIALQPDLGSAAILLGTALIVMVCGGARIIQLIVIGLPTVSLALFAYISTKEYALNRINSYMDPWSDPLHTGYNIIQSWIAIAHGGMSGTGFGRSIQKYLYLPEAHTDFIFAIISEELGFIGASLFLLVYLIYLLRGIHICLKVKDTFASLVGIGVVTMIGLQALINIGGVTGLIPLTGVPLPFISYGGSSLLVCLISTGILLSVSREVSRQKVEEQLTKQQHQHPFSA</sequence>
<protein>
    <submittedName>
        <fullName evidence="8">Putative lipid II flippase FtsW</fullName>
    </submittedName>
</protein>
<dbReference type="Pfam" id="PF01098">
    <property type="entry name" value="FTSW_RODA_SPOVE"/>
    <property type="match status" value="1"/>
</dbReference>